<dbReference type="PANTHER" id="PTHR47099:SF1">
    <property type="entry name" value="METHYLCOBAMIDE:COM METHYLTRANSFERASE MTBA"/>
    <property type="match status" value="1"/>
</dbReference>
<protein>
    <recommendedName>
        <fullName evidence="1">Uroporphyrinogen decarboxylase (URO-D) domain-containing protein</fullName>
    </recommendedName>
</protein>
<dbReference type="AlphaFoldDB" id="A0A1F6CAX5"/>
<dbReference type="GO" id="GO:0006779">
    <property type="term" value="P:porphyrin-containing compound biosynthetic process"/>
    <property type="evidence" value="ECO:0007669"/>
    <property type="project" value="InterPro"/>
</dbReference>
<gene>
    <name evidence="2" type="ORF">A3F84_27205</name>
</gene>
<dbReference type="InterPro" id="IPR038071">
    <property type="entry name" value="UROD/MetE-like_sf"/>
</dbReference>
<evidence type="ECO:0000313" key="3">
    <source>
        <dbReference type="Proteomes" id="UP000178606"/>
    </source>
</evidence>
<feature type="domain" description="Uroporphyrinogen decarboxylase (URO-D)" evidence="1">
    <location>
        <begin position="147"/>
        <end position="343"/>
    </location>
</feature>
<proteinExistence type="predicted"/>
<dbReference type="SUPFAM" id="SSF51726">
    <property type="entry name" value="UROD/MetE-like"/>
    <property type="match status" value="1"/>
</dbReference>
<reference evidence="2 3" key="1">
    <citation type="journal article" date="2016" name="Nat. Commun.">
        <title>Thousands of microbial genomes shed light on interconnected biogeochemical processes in an aquifer system.</title>
        <authorList>
            <person name="Anantharaman K."/>
            <person name="Brown C.T."/>
            <person name="Hug L.A."/>
            <person name="Sharon I."/>
            <person name="Castelle C.J."/>
            <person name="Probst A.J."/>
            <person name="Thomas B.C."/>
            <person name="Singh A."/>
            <person name="Wilkins M.J."/>
            <person name="Karaoz U."/>
            <person name="Brodie E.L."/>
            <person name="Williams K.H."/>
            <person name="Hubbard S.S."/>
            <person name="Banfield J.F."/>
        </authorList>
    </citation>
    <scope>NUCLEOTIDE SEQUENCE [LARGE SCALE GENOMIC DNA]</scope>
    <source>
        <strain evidence="3">RIFCSPLOWO2_12_FULL_64_10</strain>
    </source>
</reference>
<sequence>MSDLTGRERVLAVVRRSPVDRVPVGSMGFSEGVAREVRRLLGAPEDTDINALLGVDMRAVAPAYTGPDFAFKPEHARRSFFASSHKSYADGIVERPLRRASTTREVEAFPWPTADDYSFEEMAKRCAGGSDLALFGPGWTPTFSQLCELFGIETALINLIEKPGLIEAAIERITDLICGLVRGMCRATGGQIPIFKTSDDVATQRGLMFSPTLWRRFFKPGLARQLEVARGLGMLTMMHSCGDIGEILPELVDLGLDILEPTQAHLPGLNPERLRREFGGRLTFFGAISTQTVLPCGTPRDVRREVQERLRTLGEGGGYIVSPDHQVLDDVPAENVIALYQAAGSLSG</sequence>
<accession>A0A1F6CAX5</accession>
<name>A0A1F6CAX5_HANXR</name>
<dbReference type="GO" id="GO:0004853">
    <property type="term" value="F:uroporphyrinogen decarboxylase activity"/>
    <property type="evidence" value="ECO:0007669"/>
    <property type="project" value="InterPro"/>
</dbReference>
<organism evidence="2 3">
    <name type="scientific">Handelsmanbacteria sp. (strain RIFCSPLOWO2_12_FULL_64_10)</name>
    <dbReference type="NCBI Taxonomy" id="1817868"/>
    <lineage>
        <taxon>Bacteria</taxon>
        <taxon>Candidatus Handelsmaniibacteriota</taxon>
    </lineage>
</organism>
<dbReference type="PANTHER" id="PTHR47099">
    <property type="entry name" value="METHYLCOBAMIDE:COM METHYLTRANSFERASE MTBA"/>
    <property type="match status" value="1"/>
</dbReference>
<comment type="caution">
    <text evidence="2">The sequence shown here is derived from an EMBL/GenBank/DDBJ whole genome shotgun (WGS) entry which is preliminary data.</text>
</comment>
<evidence type="ECO:0000259" key="1">
    <source>
        <dbReference type="Pfam" id="PF01208"/>
    </source>
</evidence>
<dbReference type="Pfam" id="PF01208">
    <property type="entry name" value="URO-D"/>
    <property type="match status" value="1"/>
</dbReference>
<dbReference type="InterPro" id="IPR052024">
    <property type="entry name" value="Methanogen_methyltrans"/>
</dbReference>
<dbReference type="Proteomes" id="UP000178606">
    <property type="component" value="Unassembled WGS sequence"/>
</dbReference>
<dbReference type="EMBL" id="MFKF01000324">
    <property type="protein sequence ID" value="OGG46329.1"/>
    <property type="molecule type" value="Genomic_DNA"/>
</dbReference>
<dbReference type="InterPro" id="IPR000257">
    <property type="entry name" value="Uroporphyrinogen_deCOase"/>
</dbReference>
<dbReference type="Gene3D" id="3.20.20.210">
    <property type="match status" value="1"/>
</dbReference>
<evidence type="ECO:0000313" key="2">
    <source>
        <dbReference type="EMBL" id="OGG46329.1"/>
    </source>
</evidence>